<dbReference type="EMBL" id="BNEE01000006">
    <property type="protein sequence ID" value="GHI86140.1"/>
    <property type="molecule type" value="Genomic_DNA"/>
</dbReference>
<comment type="caution">
    <text evidence="1">The sequence shown here is derived from an EMBL/GenBank/DDBJ whole genome shotgun (WGS) entry which is preliminary data.</text>
</comment>
<protein>
    <submittedName>
        <fullName evidence="1">Uncharacterized protein</fullName>
    </submittedName>
</protein>
<dbReference type="Gene3D" id="2.60.120.260">
    <property type="entry name" value="Galactose-binding domain-like"/>
    <property type="match status" value="1"/>
</dbReference>
<dbReference type="Proteomes" id="UP000600026">
    <property type="component" value="Unassembled WGS sequence"/>
</dbReference>
<dbReference type="RefSeq" id="WP_031143445.1">
    <property type="nucleotide sequence ID" value="NZ_BNEE01000006.1"/>
</dbReference>
<sequence>MSTGDGTASARVDGLPAGTVKAVHTGAYPPRHRYRTVDHLTPGSHTVTVTQTGGTCLQLGSVTVIP</sequence>
<accession>A0A919GX42</accession>
<proteinExistence type="predicted"/>
<evidence type="ECO:0000313" key="1">
    <source>
        <dbReference type="EMBL" id="GHI86140.1"/>
    </source>
</evidence>
<evidence type="ECO:0000313" key="2">
    <source>
        <dbReference type="Proteomes" id="UP000600026"/>
    </source>
</evidence>
<reference evidence="1" key="1">
    <citation type="submission" date="2020-09" db="EMBL/GenBank/DDBJ databases">
        <title>Whole genome shotgun sequence of Streptomyces xanthophaeus NBRC 12829.</title>
        <authorList>
            <person name="Komaki H."/>
            <person name="Tamura T."/>
        </authorList>
    </citation>
    <scope>NUCLEOTIDE SEQUENCE</scope>
    <source>
        <strain evidence="1">NBRC 12829</strain>
    </source>
</reference>
<gene>
    <name evidence="1" type="ORF">Sxan_35040</name>
</gene>
<name>A0A919GX42_9ACTN</name>
<dbReference type="AlphaFoldDB" id="A0A919GX42"/>
<organism evidence="1 2">
    <name type="scientific">Streptomyces xanthophaeus</name>
    <dbReference type="NCBI Taxonomy" id="67385"/>
    <lineage>
        <taxon>Bacteria</taxon>
        <taxon>Bacillati</taxon>
        <taxon>Actinomycetota</taxon>
        <taxon>Actinomycetes</taxon>
        <taxon>Kitasatosporales</taxon>
        <taxon>Streptomycetaceae</taxon>
        <taxon>Streptomyces</taxon>
    </lineage>
</organism>
<keyword evidence="2" id="KW-1185">Reference proteome</keyword>